<dbReference type="RefSeq" id="WP_284152212.1">
    <property type="nucleotide sequence ID" value="NZ_AP025516.1"/>
</dbReference>
<evidence type="ECO:0000313" key="1">
    <source>
        <dbReference type="EMBL" id="BDD88881.1"/>
    </source>
</evidence>
<gene>
    <name evidence="1" type="ORF">DPPLL_32460</name>
</gene>
<keyword evidence="2" id="KW-1185">Reference proteome</keyword>
<protein>
    <submittedName>
        <fullName evidence="1">Uncharacterized protein</fullName>
    </submittedName>
</protein>
<sequence>MRTNVDLMREKLEKLKIRQTSLRVEAKGIARDIPALINPALVDLEEMDVTRAAAKMDDLVVRQAELLQLRARIWELEEALGQ</sequence>
<organism evidence="1 2">
    <name type="scientific">Desulfofustis limnaeus</name>
    <dbReference type="NCBI Taxonomy" id="2740163"/>
    <lineage>
        <taxon>Bacteria</taxon>
        <taxon>Pseudomonadati</taxon>
        <taxon>Thermodesulfobacteriota</taxon>
        <taxon>Desulfobulbia</taxon>
        <taxon>Desulfobulbales</taxon>
        <taxon>Desulfocapsaceae</taxon>
        <taxon>Desulfofustis</taxon>
    </lineage>
</organism>
<dbReference type="EMBL" id="AP025516">
    <property type="protein sequence ID" value="BDD88881.1"/>
    <property type="molecule type" value="Genomic_DNA"/>
</dbReference>
<accession>A0ABN6MAN8</accession>
<reference evidence="1 2" key="1">
    <citation type="submission" date="2022-01" db="EMBL/GenBank/DDBJ databases">
        <title>Desulfofustis limnae sp. nov., a novel mesophilic sulfate-reducing bacterium isolated from marsh soil.</title>
        <authorList>
            <person name="Watanabe M."/>
            <person name="Takahashi A."/>
            <person name="Kojima H."/>
            <person name="Fukui M."/>
        </authorList>
    </citation>
    <scope>NUCLEOTIDE SEQUENCE [LARGE SCALE GENOMIC DNA]</scope>
    <source>
        <strain evidence="1 2">PPLL</strain>
    </source>
</reference>
<dbReference type="Proteomes" id="UP000830055">
    <property type="component" value="Chromosome"/>
</dbReference>
<proteinExistence type="predicted"/>
<name>A0ABN6MAN8_9BACT</name>
<evidence type="ECO:0000313" key="2">
    <source>
        <dbReference type="Proteomes" id="UP000830055"/>
    </source>
</evidence>